<feature type="compositionally biased region" description="Basic and acidic residues" evidence="1">
    <location>
        <begin position="335"/>
        <end position="349"/>
    </location>
</feature>
<evidence type="ECO:0000313" key="3">
    <source>
        <dbReference type="Proteomes" id="UP000028837"/>
    </source>
</evidence>
<accession>A0A086JL26</accession>
<dbReference type="InterPro" id="IPR016024">
    <property type="entry name" value="ARM-type_fold"/>
</dbReference>
<protein>
    <submittedName>
        <fullName evidence="2">Uncharacterized protein</fullName>
    </submittedName>
</protein>
<feature type="compositionally biased region" description="Polar residues" evidence="1">
    <location>
        <begin position="366"/>
        <end position="376"/>
    </location>
</feature>
<reference evidence="2 3" key="1">
    <citation type="submission" date="2014-02" db="EMBL/GenBank/DDBJ databases">
        <authorList>
            <person name="Sibley D."/>
            <person name="Venepally P."/>
            <person name="Karamycheva S."/>
            <person name="Hadjithomas M."/>
            <person name="Khan A."/>
            <person name="Brunk B."/>
            <person name="Roos D."/>
            <person name="Caler E."/>
            <person name="Lorenzi H."/>
        </authorList>
    </citation>
    <scope>NUCLEOTIDE SEQUENCE [LARGE SCALE GENOMIC DNA]</scope>
    <source>
        <strain evidence="2 3">GAB2-2007-GAL-DOM2</strain>
    </source>
</reference>
<feature type="compositionally biased region" description="Polar residues" evidence="1">
    <location>
        <begin position="698"/>
        <end position="734"/>
    </location>
</feature>
<evidence type="ECO:0000256" key="1">
    <source>
        <dbReference type="SAM" id="MobiDB-lite"/>
    </source>
</evidence>
<dbReference type="AlphaFoldDB" id="A0A086JL26"/>
<feature type="region of interest" description="Disordered" evidence="1">
    <location>
        <begin position="654"/>
        <end position="815"/>
    </location>
</feature>
<dbReference type="EMBL" id="AHZU02001389">
    <property type="protein sequence ID" value="KFG32844.1"/>
    <property type="molecule type" value="Genomic_DNA"/>
</dbReference>
<feature type="compositionally biased region" description="Polar residues" evidence="1">
    <location>
        <begin position="854"/>
        <end position="864"/>
    </location>
</feature>
<dbReference type="VEuPathDB" id="ToxoDB:TGDOM2_242570"/>
<feature type="compositionally biased region" description="Basic and acidic residues" evidence="1">
    <location>
        <begin position="663"/>
        <end position="673"/>
    </location>
</feature>
<feature type="region of interest" description="Disordered" evidence="1">
    <location>
        <begin position="185"/>
        <end position="208"/>
    </location>
</feature>
<dbReference type="Proteomes" id="UP000028837">
    <property type="component" value="Unassembled WGS sequence"/>
</dbReference>
<proteinExistence type="predicted"/>
<organism evidence="2 3">
    <name type="scientific">Toxoplasma gondii GAB2-2007-GAL-DOM2</name>
    <dbReference type="NCBI Taxonomy" id="1130820"/>
    <lineage>
        <taxon>Eukaryota</taxon>
        <taxon>Sar</taxon>
        <taxon>Alveolata</taxon>
        <taxon>Apicomplexa</taxon>
        <taxon>Conoidasida</taxon>
        <taxon>Coccidia</taxon>
        <taxon>Eucoccidiorida</taxon>
        <taxon>Eimeriorina</taxon>
        <taxon>Sarcocystidae</taxon>
        <taxon>Toxoplasma</taxon>
    </lineage>
</organism>
<dbReference type="OrthoDB" id="330151at2759"/>
<feature type="region of interest" description="Disordered" evidence="1">
    <location>
        <begin position="121"/>
        <end position="168"/>
    </location>
</feature>
<feature type="compositionally biased region" description="Basic and acidic residues" evidence="1">
    <location>
        <begin position="688"/>
        <end position="697"/>
    </location>
</feature>
<feature type="region of interest" description="Disordered" evidence="1">
    <location>
        <begin position="325"/>
        <end position="392"/>
    </location>
</feature>
<feature type="region of interest" description="Disordered" evidence="1">
    <location>
        <begin position="848"/>
        <end position="884"/>
    </location>
</feature>
<comment type="caution">
    <text evidence="2">The sequence shown here is derived from an EMBL/GenBank/DDBJ whole genome shotgun (WGS) entry which is preliminary data.</text>
</comment>
<sequence length="884" mass="94838">MGCTQSAPGQACSCLPNSHQARKAACAAGPSLSLKKRAAAGGLFARKASQLVTHEDGDPAATMLLKNEQVDPDVLSLDGADGTLVPERELAGKQNEEDAASRRRSLRQNIIMKLNSRKISLRTFRRSSGSGETIPSSQDPESPRQTKGACVAAGGEAPRGSDNNSPCAEEASEFFKAFTSATRASLTAQSEERKHSANDGPAADGEPTTEEMRAVWCVMKANSATKVEQKIEWLHRLEWLLVRLNPMESNHPTRHALLEAKVLELCLDCLRENQDDAGLCVSALAILVHMSLNDETSMKLVSSNGLEDITLLLKKYYERCQKRELATPNAPQEGSEEKGAASDGSDPRDNGSSVGNKDANMASEESVATANDTQVTRGEWKQIAGDPKDSEGAVTSTTVASLQADDDQLLAVELVTLVWRLIFATSLDGDEYAQKWIDVGAAEPAIDSVASDLDVFCSATYVCWVFGALRFLPLDNAELCEDFVRRRQLFRWTLKKMEMHHEEPLVLENGFAVLANYQRAQPAHAAVLSELPEVWTKCLSWLNTDCMIRVPDVVYQGLYTVGLACSYCPEACGDLRNAKGLEFADKVVEVYGGHSNADVASGASAAACGSDNSAGSPNEKHANVLQFAEGLRRLLQPVPLSATEMAAICQEPIHEADEEESDGERLAASRETEQATETPQDAALEDNACGHEPEATQKLEQPQSQTPFPVETGDNTEQAAAPVTTTTEGRSCQPQDLDEMAPLPLLQLRTRSMTPESDDGSAEKFTPELRSPPISEGSAESPEGALGMLTPGEEADPARTPQLPSGTEVKDSPTPIISIEQLPALADAGQMTKKEVASASTVAPAVRVTPVSEAETTGELSSPELSCASPDPAEDSAEQARPLR</sequence>
<dbReference type="SUPFAM" id="SSF48371">
    <property type="entry name" value="ARM repeat"/>
    <property type="match status" value="1"/>
</dbReference>
<gene>
    <name evidence="2" type="ORF">TGDOM2_242570</name>
</gene>
<evidence type="ECO:0000313" key="2">
    <source>
        <dbReference type="EMBL" id="KFG32844.1"/>
    </source>
</evidence>
<name>A0A086JL26_TOXGO</name>
<feature type="compositionally biased region" description="Polar residues" evidence="1">
    <location>
        <begin position="126"/>
        <end position="145"/>
    </location>
</feature>